<dbReference type="Gene3D" id="3.40.50.200">
    <property type="entry name" value="Peptidase S8/S53 domain"/>
    <property type="match status" value="2"/>
</dbReference>
<dbReference type="SUPFAM" id="SSF52743">
    <property type="entry name" value="Subtilisin-like"/>
    <property type="match status" value="1"/>
</dbReference>
<dbReference type="PROSITE" id="PS00136">
    <property type="entry name" value="SUBTILASE_ASP"/>
    <property type="match status" value="1"/>
</dbReference>
<evidence type="ECO:0000259" key="11">
    <source>
        <dbReference type="Pfam" id="PF00082"/>
    </source>
</evidence>
<evidence type="ECO:0000313" key="13">
    <source>
        <dbReference type="Proteomes" id="UP000327039"/>
    </source>
</evidence>
<dbReference type="Pfam" id="PF00082">
    <property type="entry name" value="Peptidase_S8"/>
    <property type="match status" value="1"/>
</dbReference>
<dbReference type="InterPro" id="IPR015500">
    <property type="entry name" value="Peptidase_S8_subtilisin-rel"/>
</dbReference>
<dbReference type="PROSITE" id="PS00137">
    <property type="entry name" value="SUBTILASE_HIS"/>
    <property type="match status" value="1"/>
</dbReference>
<dbReference type="Proteomes" id="UP000327039">
    <property type="component" value="Unassembled WGS sequence"/>
</dbReference>
<protein>
    <submittedName>
        <fullName evidence="12">S8 family serine peptidase</fullName>
    </submittedName>
</protein>
<dbReference type="PROSITE" id="PS51892">
    <property type="entry name" value="SUBTILASE"/>
    <property type="match status" value="1"/>
</dbReference>
<keyword evidence="9" id="KW-0472">Membrane</keyword>
<feature type="region of interest" description="Disordered" evidence="8">
    <location>
        <begin position="1108"/>
        <end position="1149"/>
    </location>
</feature>
<feature type="active site" description="Charge relay system" evidence="5 6">
    <location>
        <position position="621"/>
    </location>
</feature>
<gene>
    <name evidence="12" type="ORF">F6B42_14220</name>
</gene>
<evidence type="ECO:0000256" key="5">
    <source>
        <dbReference type="PIRSR" id="PIRSR615500-1"/>
    </source>
</evidence>
<proteinExistence type="inferred from homology"/>
<evidence type="ECO:0000256" key="2">
    <source>
        <dbReference type="ARBA" id="ARBA00022670"/>
    </source>
</evidence>
<dbReference type="PROSITE" id="PS00138">
    <property type="entry name" value="SUBTILASE_SER"/>
    <property type="match status" value="1"/>
</dbReference>
<dbReference type="InterPro" id="IPR000209">
    <property type="entry name" value="Peptidase_S8/S53_dom"/>
</dbReference>
<evidence type="ECO:0000256" key="3">
    <source>
        <dbReference type="ARBA" id="ARBA00022801"/>
    </source>
</evidence>
<accession>A0A5J5IN85</accession>
<evidence type="ECO:0000256" key="6">
    <source>
        <dbReference type="PROSITE-ProRule" id="PRU01240"/>
    </source>
</evidence>
<evidence type="ECO:0000256" key="8">
    <source>
        <dbReference type="SAM" id="MobiDB-lite"/>
    </source>
</evidence>
<feature type="active site" description="Charge relay system" evidence="5 6">
    <location>
        <position position="276"/>
    </location>
</feature>
<feature type="domain" description="Peptidase S8/S53" evidence="11">
    <location>
        <begin position="190"/>
        <end position="659"/>
    </location>
</feature>
<comment type="caution">
    <text evidence="12">The sequence shown here is derived from an EMBL/GenBank/DDBJ whole genome shotgun (WGS) entry which is preliminary data.</text>
</comment>
<dbReference type="PANTHER" id="PTHR43806:SF11">
    <property type="entry name" value="CEREVISIN-RELATED"/>
    <property type="match status" value="1"/>
</dbReference>
<dbReference type="PRINTS" id="PR00723">
    <property type="entry name" value="SUBTILISIN"/>
</dbReference>
<evidence type="ECO:0000256" key="1">
    <source>
        <dbReference type="ARBA" id="ARBA00011073"/>
    </source>
</evidence>
<dbReference type="InterPro" id="IPR023828">
    <property type="entry name" value="Peptidase_S8_Ser-AS"/>
</dbReference>
<dbReference type="InterPro" id="IPR050131">
    <property type="entry name" value="Peptidase_S8_subtilisin-like"/>
</dbReference>
<feature type="transmembrane region" description="Helical" evidence="9">
    <location>
        <begin position="1156"/>
        <end position="1177"/>
    </location>
</feature>
<evidence type="ECO:0000256" key="4">
    <source>
        <dbReference type="ARBA" id="ARBA00022825"/>
    </source>
</evidence>
<keyword evidence="2 6" id="KW-0645">Protease</keyword>
<keyword evidence="9" id="KW-1133">Transmembrane helix</keyword>
<dbReference type="InterPro" id="IPR023827">
    <property type="entry name" value="Peptidase_S8_Asp-AS"/>
</dbReference>
<dbReference type="PANTHER" id="PTHR43806">
    <property type="entry name" value="PEPTIDASE S8"/>
    <property type="match status" value="1"/>
</dbReference>
<evidence type="ECO:0000256" key="9">
    <source>
        <dbReference type="SAM" id="Phobius"/>
    </source>
</evidence>
<comment type="similarity">
    <text evidence="1 6 7">Belongs to the peptidase S8 family.</text>
</comment>
<reference evidence="13" key="1">
    <citation type="submission" date="2019-09" db="EMBL/GenBank/DDBJ databases">
        <title>Mumia zhuanghuii sp. nov. isolated from the intestinal contents of plateau pika (Ochotona curzoniae) in the Qinghai-Tibet plateau of China.</title>
        <authorList>
            <person name="Tian Z."/>
        </authorList>
    </citation>
    <scope>NUCLEOTIDE SEQUENCE [LARGE SCALE GENOMIC DNA]</scope>
    <source>
        <strain evidence="13">DSM 25564</strain>
    </source>
</reference>
<dbReference type="GO" id="GO:0004252">
    <property type="term" value="F:serine-type endopeptidase activity"/>
    <property type="evidence" value="ECO:0007669"/>
    <property type="project" value="UniProtKB-UniRule"/>
</dbReference>
<organism evidence="12 13">
    <name type="scientific">Microbacterium radiodurans</name>
    <dbReference type="NCBI Taxonomy" id="661398"/>
    <lineage>
        <taxon>Bacteria</taxon>
        <taxon>Bacillati</taxon>
        <taxon>Actinomycetota</taxon>
        <taxon>Actinomycetes</taxon>
        <taxon>Micrococcales</taxon>
        <taxon>Microbacteriaceae</taxon>
        <taxon>Microbacterium</taxon>
    </lineage>
</organism>
<dbReference type="GO" id="GO:0006508">
    <property type="term" value="P:proteolysis"/>
    <property type="evidence" value="ECO:0007669"/>
    <property type="project" value="UniProtKB-KW"/>
</dbReference>
<keyword evidence="13" id="KW-1185">Reference proteome</keyword>
<sequence>MNHRTTRMLRVGAAAALLPCLAISTTALSAAAETTLTLDGLAYDAPLSPEGSIAASLAKLSGTTAVFVAFDEESALDVALDATGKATADNPRVEAQVDEIDERADEAAAVVEAEDAETEVLYVSRYTVPGVALQADAEALATLADLPGVTSVSPIVLRTIDEPQATDPANAASDAFVQALQVWQQTGRSGEGVNVAVIDTGLDYTHADFGGPGTVEAYAAALSSTNAPGSDLADPAKYLGGFDFAGPTYNADSSVPTYDPFPVPDDNPIDGPGGGHGTHVAGTAVGYGVLDGGATFTGDAASLDETALQNFEVGPGAAPASGLFALKVFGDNGGSTALTGAALDWVGEQIANGVDIDVVNLSLGSDFGAPDDPESAKVNALIDVGVLPVLAAGNAGDVTDIAGAPGNAARALAVAATSSGNVVQSGFSVDAPANLAGAHPGQYSEGVRSATATGSVAAPLAVGAADGCTAFSESDRQRLAGKIAWLEWDEANLACGSATRFGNASDAGAIGVLLTSTVDVFEGGIAGNDFTPGLQMTRTVTQTLRPALEGGTLVVSLDPAREGEFTLDRPELADTIASFTSRGLHGSYNDVVKPDVAAPGVSIVSAGKGKGTGPAILSGTSMASPLVAGVAALVAEAHPEWTPAQIKTGIMNTAAHDITTGGPDGIAYGPTRVGGGRVDALDAVENQVLVSSDENAGLVTGSFGVIEVGDAPITQTRPFTAVNNGTQDRTFDLAYLARSEMPGASYTLDRDSITVPAGGSAAFTVTLSIADPAALRRSIEPTMSRTQSQVPRQFVADASGVVQLTPRAADQSPLRVAVFAAPKPTSATTVSAASFAHDALDGSITIGGRGVEQGTGGERFASLMAPFQLGIEDPDDTFPDTSAATTLNSVDIRAVGVSSTAPQLTDPSQGVLSFGIQMDGDWNRLAPFNPVTVDFDVNADELIDFSTTYTVDRSVDQPFAVTYDASSQGVVDRRPLNGFDGSVDTNQFDNNVLVLPVSLKALGYTPDTTDPTITYRVRTESFYSLGNSEEPRSFLVDDTASATFDVFRPAVWFGETGQTGFGTAIFADRAGVLAAHRDSVDQEAARILVLHLHGQNGNRASVSAIAEAATPGAGEPSTPPVPSPGIEQPAPGIGAGTPGAGASRGSHGPLASTGGAVPLTAAVAAILLAAAGGALLVMRRRRSAAEAAAAPTGDAPGV</sequence>
<name>A0A5J5IN85_9MICO</name>
<evidence type="ECO:0000256" key="10">
    <source>
        <dbReference type="SAM" id="SignalP"/>
    </source>
</evidence>
<feature type="active site" description="Charge relay system" evidence="5 6">
    <location>
        <position position="199"/>
    </location>
</feature>
<feature type="signal peptide" evidence="10">
    <location>
        <begin position="1"/>
        <end position="29"/>
    </location>
</feature>
<dbReference type="OrthoDB" id="9813435at2"/>
<dbReference type="CDD" id="cd07474">
    <property type="entry name" value="Peptidases_S8_subtilisin_Vpr-like"/>
    <property type="match status" value="1"/>
</dbReference>
<keyword evidence="3 6" id="KW-0378">Hydrolase</keyword>
<dbReference type="AlphaFoldDB" id="A0A5J5IN85"/>
<evidence type="ECO:0000256" key="7">
    <source>
        <dbReference type="RuleBase" id="RU003355"/>
    </source>
</evidence>
<dbReference type="InterPro" id="IPR022398">
    <property type="entry name" value="Peptidase_S8_His-AS"/>
</dbReference>
<dbReference type="InterPro" id="IPR036852">
    <property type="entry name" value="Peptidase_S8/S53_dom_sf"/>
</dbReference>
<keyword evidence="4 6" id="KW-0720">Serine protease</keyword>
<evidence type="ECO:0000313" key="12">
    <source>
        <dbReference type="EMBL" id="KAA9084133.1"/>
    </source>
</evidence>
<keyword evidence="9" id="KW-0812">Transmembrane</keyword>
<dbReference type="InterPro" id="IPR034213">
    <property type="entry name" value="S8_Vpr-like"/>
</dbReference>
<feature type="chain" id="PRO_5038686362" evidence="10">
    <location>
        <begin position="30"/>
        <end position="1198"/>
    </location>
</feature>
<dbReference type="RefSeq" id="WP_150420377.1">
    <property type="nucleotide sequence ID" value="NZ_VYRZ01000004.1"/>
</dbReference>
<keyword evidence="10" id="KW-0732">Signal</keyword>
<dbReference type="EMBL" id="VYRZ01000004">
    <property type="protein sequence ID" value="KAA9084133.1"/>
    <property type="molecule type" value="Genomic_DNA"/>
</dbReference>